<organism evidence="3 4">
    <name type="scientific">Pieris brassicae</name>
    <name type="common">White butterfly</name>
    <name type="synonym">Large white butterfly</name>
    <dbReference type="NCBI Taxonomy" id="7116"/>
    <lineage>
        <taxon>Eukaryota</taxon>
        <taxon>Metazoa</taxon>
        <taxon>Ecdysozoa</taxon>
        <taxon>Arthropoda</taxon>
        <taxon>Hexapoda</taxon>
        <taxon>Insecta</taxon>
        <taxon>Pterygota</taxon>
        <taxon>Neoptera</taxon>
        <taxon>Endopterygota</taxon>
        <taxon>Lepidoptera</taxon>
        <taxon>Glossata</taxon>
        <taxon>Ditrysia</taxon>
        <taxon>Papilionoidea</taxon>
        <taxon>Pieridae</taxon>
        <taxon>Pierinae</taxon>
        <taxon>Pieris</taxon>
    </lineage>
</organism>
<keyword evidence="4" id="KW-1185">Reference proteome</keyword>
<feature type="chain" id="PRO_5040378429" evidence="2">
    <location>
        <begin position="18"/>
        <end position="933"/>
    </location>
</feature>
<reference evidence="3" key="1">
    <citation type="submission" date="2022-05" db="EMBL/GenBank/DDBJ databases">
        <authorList>
            <person name="Okamura Y."/>
        </authorList>
    </citation>
    <scope>NUCLEOTIDE SEQUENCE</scope>
</reference>
<feature type="compositionally biased region" description="Polar residues" evidence="1">
    <location>
        <begin position="348"/>
        <end position="379"/>
    </location>
</feature>
<feature type="compositionally biased region" description="Basic and acidic residues" evidence="1">
    <location>
        <begin position="523"/>
        <end position="538"/>
    </location>
</feature>
<dbReference type="AlphaFoldDB" id="A0A9P0X325"/>
<feature type="compositionally biased region" description="Basic and acidic residues" evidence="1">
    <location>
        <begin position="841"/>
        <end position="853"/>
    </location>
</feature>
<proteinExistence type="predicted"/>
<comment type="caution">
    <text evidence="3">The sequence shown here is derived from an EMBL/GenBank/DDBJ whole genome shotgun (WGS) entry which is preliminary data.</text>
</comment>
<evidence type="ECO:0000256" key="2">
    <source>
        <dbReference type="SAM" id="SignalP"/>
    </source>
</evidence>
<dbReference type="Proteomes" id="UP001152562">
    <property type="component" value="Unassembled WGS sequence"/>
</dbReference>
<evidence type="ECO:0000313" key="3">
    <source>
        <dbReference type="EMBL" id="CAH3971134.1"/>
    </source>
</evidence>
<sequence>MGTKVLIVLSLLRIAESVKSDNIVTKPVADNISAESVSRLYRNGPVGVYAGAAPYAAYSFHVPSVIAPNNIPVKEETILLQNTNGFLKDSYGNKYLQTPQALAYRTTFPRQYVQLQNLPAHLSQPLVSPSSQFKQLTPHFFSTSQYNLQGVQSLPQTTLGRYTVQQQPLAYGNIQTLSPNSIVYTQYQHQAAQPQSTGNKNVYANAAASENSNNIQTDPKFQRLQQGGQENFHNIDKNPSFQHTAQTDNFQKLQQAPKQTTFTTLSNGQKISLNLVTKPPLPLLDLNLLQPLTFANPVVPQVQHYLPRINDDTFHKIPNKNVNVIKTHQMEFVVQNTKSYDSDDKPKNNINKVTQGDESTENNESLNPTHTAENESSNEGPEFTYEINSPNYKETYTEQKINYNKESESEPETHNYETKLEGKPIHYSYEKNTNKKPIIVSYERHIEKVPVHHSYEEHTEKKPIHYTYFRTVKEPIHYTTRNTQSPKNLVYTIKPEDQDRFEQNKGSRHHNRENSEVNSEESDEKRKIQDYEDRNKEKNHGHHVRFIESTKDTHQFKPEDKNIQYYHTKNQQDPNIVKHYHVPQLFINHVHKNVAPKQREQEHFQPVVPEYEENTKHFHTGNDQIRVDPNQHIQTSRNSPSPQNHPVTYEYTRSHHSAAPIVKGTQAQNEQAEEDKEPEDTYKVQENSEENFEKSYKDAAYGFAAYDSPRDDSERDLYNPESYGAPRYYSEYNIEKSPFKQYESEGDDFPKTTRSNYKDERDKIHEDYFLDYAVSKPTSLRGSFRNKESYYKMFKNNKPKSYYHNEDEDKKQYAKYTVPTYEFYVPKQRQHGANQKSNPHVYEHNYSSDKPRDASAYATRPLHRYKSKTQFVEPQFQYGFEPISLPQLLDSELAAMASNNNPKSEKQGTRKKIYKENLFIKKTSTKGGKKISR</sequence>
<feature type="compositionally biased region" description="Basic and acidic residues" evidence="1">
    <location>
        <begin position="903"/>
        <end position="916"/>
    </location>
</feature>
<feature type="region of interest" description="Disordered" evidence="1">
    <location>
        <begin position="829"/>
        <end position="855"/>
    </location>
</feature>
<evidence type="ECO:0000313" key="4">
    <source>
        <dbReference type="Proteomes" id="UP001152562"/>
    </source>
</evidence>
<evidence type="ECO:0000256" key="1">
    <source>
        <dbReference type="SAM" id="MobiDB-lite"/>
    </source>
</evidence>
<feature type="region of interest" description="Disordered" evidence="1">
    <location>
        <begin position="896"/>
        <end position="916"/>
    </location>
</feature>
<gene>
    <name evidence="3" type="ORF">PIBRA_LOCUS1741</name>
</gene>
<feature type="region of interest" description="Disordered" evidence="1">
    <location>
        <begin position="664"/>
        <end position="683"/>
    </location>
</feature>
<keyword evidence="2" id="KW-0732">Signal</keyword>
<feature type="signal peptide" evidence="2">
    <location>
        <begin position="1"/>
        <end position="17"/>
    </location>
</feature>
<feature type="region of interest" description="Disordered" evidence="1">
    <location>
        <begin position="337"/>
        <end position="382"/>
    </location>
</feature>
<accession>A0A9P0X325</accession>
<name>A0A9P0X325_PIEBR</name>
<dbReference type="EMBL" id="CALOZG010000002">
    <property type="protein sequence ID" value="CAH3971134.1"/>
    <property type="molecule type" value="Genomic_DNA"/>
</dbReference>
<protein>
    <submittedName>
        <fullName evidence="3">Uncharacterized protein</fullName>
    </submittedName>
</protein>
<feature type="region of interest" description="Disordered" evidence="1">
    <location>
        <begin position="497"/>
        <end position="549"/>
    </location>
</feature>